<evidence type="ECO:0000259" key="18">
    <source>
        <dbReference type="PROSITE" id="PS50885"/>
    </source>
</evidence>
<dbReference type="Pfam" id="PF02518">
    <property type="entry name" value="HATPase_c"/>
    <property type="match status" value="1"/>
</dbReference>
<keyword evidence="12 15" id="KW-0472">Membrane</keyword>
<dbReference type="SMART" id="SM00304">
    <property type="entry name" value="HAMP"/>
    <property type="match status" value="1"/>
</dbReference>
<evidence type="ECO:0000259" key="16">
    <source>
        <dbReference type="PROSITE" id="PS50109"/>
    </source>
</evidence>
<dbReference type="CDD" id="cd17546">
    <property type="entry name" value="REC_hyHK_CKI1_RcsC-like"/>
    <property type="match status" value="1"/>
</dbReference>
<dbReference type="SUPFAM" id="SSF52172">
    <property type="entry name" value="CheY-like"/>
    <property type="match status" value="1"/>
</dbReference>
<evidence type="ECO:0000256" key="12">
    <source>
        <dbReference type="ARBA" id="ARBA00023136"/>
    </source>
</evidence>
<dbReference type="InterPro" id="IPR036097">
    <property type="entry name" value="HisK_dim/P_sf"/>
</dbReference>
<evidence type="ECO:0000259" key="17">
    <source>
        <dbReference type="PROSITE" id="PS50110"/>
    </source>
</evidence>
<feature type="domain" description="Response regulatory" evidence="17">
    <location>
        <begin position="750"/>
        <end position="869"/>
    </location>
</feature>
<name>A0AAU8MY13_9GAMM</name>
<dbReference type="FunFam" id="1.10.287.130:FF:000004">
    <property type="entry name" value="Ethylene receptor 1"/>
    <property type="match status" value="1"/>
</dbReference>
<dbReference type="SUPFAM" id="SSF47384">
    <property type="entry name" value="Homodimeric domain of signal transducing histidine kinase"/>
    <property type="match status" value="1"/>
</dbReference>
<dbReference type="InterPro" id="IPR004358">
    <property type="entry name" value="Sig_transdc_His_kin-like_C"/>
</dbReference>
<dbReference type="SUPFAM" id="SSF55874">
    <property type="entry name" value="ATPase domain of HSP90 chaperone/DNA topoisomerase II/histidine kinase"/>
    <property type="match status" value="1"/>
</dbReference>
<protein>
    <recommendedName>
        <fullName evidence="3">histidine kinase</fullName>
        <ecNumber evidence="3">2.7.13.3</ecNumber>
    </recommendedName>
</protein>
<dbReference type="SMART" id="SM00448">
    <property type="entry name" value="REC"/>
    <property type="match status" value="1"/>
</dbReference>
<dbReference type="InterPro" id="IPR001789">
    <property type="entry name" value="Sig_transdc_resp-reg_receiver"/>
</dbReference>
<feature type="domain" description="Histidine kinase" evidence="16">
    <location>
        <begin position="505"/>
        <end position="727"/>
    </location>
</feature>
<keyword evidence="4 13" id="KW-0597">Phosphoprotein</keyword>
<proteinExistence type="predicted"/>
<dbReference type="EC" id="2.7.13.3" evidence="3"/>
<dbReference type="GO" id="GO:0000155">
    <property type="term" value="F:phosphorelay sensor kinase activity"/>
    <property type="evidence" value="ECO:0007669"/>
    <property type="project" value="InterPro"/>
</dbReference>
<dbReference type="EMBL" id="CP159925">
    <property type="protein sequence ID" value="XCO76861.1"/>
    <property type="molecule type" value="Genomic_DNA"/>
</dbReference>
<keyword evidence="9 19" id="KW-0067">ATP-binding</keyword>
<dbReference type="PANTHER" id="PTHR45339:SF1">
    <property type="entry name" value="HYBRID SIGNAL TRANSDUCTION HISTIDINE KINASE J"/>
    <property type="match status" value="1"/>
</dbReference>
<dbReference type="GO" id="GO:0005524">
    <property type="term" value="F:ATP binding"/>
    <property type="evidence" value="ECO:0007669"/>
    <property type="project" value="UniProtKB-KW"/>
</dbReference>
<evidence type="ECO:0000256" key="14">
    <source>
        <dbReference type="SAM" id="Coils"/>
    </source>
</evidence>
<evidence type="ECO:0000256" key="3">
    <source>
        <dbReference type="ARBA" id="ARBA00012438"/>
    </source>
</evidence>
<dbReference type="Gene3D" id="3.30.565.10">
    <property type="entry name" value="Histidine kinase-like ATPase, C-terminal domain"/>
    <property type="match status" value="1"/>
</dbReference>
<keyword evidence="5" id="KW-0808">Transferase</keyword>
<dbReference type="CDD" id="cd16922">
    <property type="entry name" value="HATPase_EvgS-ArcB-TorS-like"/>
    <property type="match status" value="1"/>
</dbReference>
<evidence type="ECO:0000256" key="8">
    <source>
        <dbReference type="ARBA" id="ARBA00022777"/>
    </source>
</evidence>
<evidence type="ECO:0000313" key="19">
    <source>
        <dbReference type="EMBL" id="XCO76861.1"/>
    </source>
</evidence>
<dbReference type="PANTHER" id="PTHR45339">
    <property type="entry name" value="HYBRID SIGNAL TRANSDUCTION HISTIDINE KINASE J"/>
    <property type="match status" value="1"/>
</dbReference>
<evidence type="ECO:0000256" key="1">
    <source>
        <dbReference type="ARBA" id="ARBA00000085"/>
    </source>
</evidence>
<keyword evidence="14" id="KW-0175">Coiled coil</keyword>
<organism evidence="19">
    <name type="scientific">Lysobacter firmicutimachus</name>
    <dbReference type="NCBI Taxonomy" id="1792846"/>
    <lineage>
        <taxon>Bacteria</taxon>
        <taxon>Pseudomonadati</taxon>
        <taxon>Pseudomonadota</taxon>
        <taxon>Gammaproteobacteria</taxon>
        <taxon>Lysobacterales</taxon>
        <taxon>Lysobacteraceae</taxon>
        <taxon>Lysobacter</taxon>
    </lineage>
</organism>
<keyword evidence="6 15" id="KW-0812">Transmembrane</keyword>
<dbReference type="Pfam" id="PF00672">
    <property type="entry name" value="HAMP"/>
    <property type="match status" value="1"/>
</dbReference>
<evidence type="ECO:0000256" key="10">
    <source>
        <dbReference type="ARBA" id="ARBA00022989"/>
    </source>
</evidence>
<dbReference type="InterPro" id="IPR036890">
    <property type="entry name" value="HATPase_C_sf"/>
</dbReference>
<keyword evidence="11" id="KW-0902">Two-component regulatory system</keyword>
<evidence type="ECO:0000256" key="11">
    <source>
        <dbReference type="ARBA" id="ARBA00023012"/>
    </source>
</evidence>
<evidence type="ECO:0000256" key="7">
    <source>
        <dbReference type="ARBA" id="ARBA00022741"/>
    </source>
</evidence>
<dbReference type="PROSITE" id="PS50110">
    <property type="entry name" value="RESPONSE_REGULATORY"/>
    <property type="match status" value="1"/>
</dbReference>
<dbReference type="Gene3D" id="1.10.287.130">
    <property type="match status" value="1"/>
</dbReference>
<dbReference type="InterPro" id="IPR003660">
    <property type="entry name" value="HAMP_dom"/>
</dbReference>
<keyword evidence="7" id="KW-0547">Nucleotide-binding</keyword>
<reference evidence="19" key="1">
    <citation type="submission" date="2024-06" db="EMBL/GenBank/DDBJ databases">
        <authorList>
            <person name="Li S."/>
        </authorList>
    </citation>
    <scope>NUCLEOTIDE SEQUENCE</scope>
    <source>
        <strain evidence="19">SR10</strain>
    </source>
</reference>
<feature type="transmembrane region" description="Helical" evidence="15">
    <location>
        <begin position="20"/>
        <end position="43"/>
    </location>
</feature>
<accession>A0AAU8MY13</accession>
<dbReference type="CDD" id="cd06225">
    <property type="entry name" value="HAMP"/>
    <property type="match status" value="1"/>
</dbReference>
<dbReference type="Gene3D" id="3.30.450.20">
    <property type="entry name" value="PAS domain"/>
    <property type="match status" value="1"/>
</dbReference>
<dbReference type="Gene3D" id="3.40.50.2300">
    <property type="match status" value="1"/>
</dbReference>
<dbReference type="InterPro" id="IPR005467">
    <property type="entry name" value="His_kinase_dom"/>
</dbReference>
<dbReference type="FunFam" id="3.30.565.10:FF:000010">
    <property type="entry name" value="Sensor histidine kinase RcsC"/>
    <property type="match status" value="1"/>
</dbReference>
<dbReference type="InterPro" id="IPR003594">
    <property type="entry name" value="HATPase_dom"/>
</dbReference>
<dbReference type="InterPro" id="IPR011006">
    <property type="entry name" value="CheY-like_superfamily"/>
</dbReference>
<dbReference type="Gene3D" id="6.10.340.10">
    <property type="match status" value="1"/>
</dbReference>
<evidence type="ECO:0000256" key="4">
    <source>
        <dbReference type="ARBA" id="ARBA00022553"/>
    </source>
</evidence>
<dbReference type="Pfam" id="PF00072">
    <property type="entry name" value="Response_reg"/>
    <property type="match status" value="1"/>
</dbReference>
<keyword evidence="8" id="KW-0418">Kinase</keyword>
<feature type="modified residue" description="4-aspartylphosphate" evidence="13">
    <location>
        <position position="799"/>
    </location>
</feature>
<gene>
    <name evidence="19" type="ORF">ABU614_08770</name>
</gene>
<evidence type="ECO:0000256" key="9">
    <source>
        <dbReference type="ARBA" id="ARBA00022840"/>
    </source>
</evidence>
<dbReference type="CDD" id="cd00082">
    <property type="entry name" value="HisKA"/>
    <property type="match status" value="1"/>
</dbReference>
<dbReference type="GO" id="GO:0016020">
    <property type="term" value="C:membrane"/>
    <property type="evidence" value="ECO:0007669"/>
    <property type="project" value="UniProtKB-SubCell"/>
</dbReference>
<comment type="catalytic activity">
    <reaction evidence="1">
        <text>ATP + protein L-histidine = ADP + protein N-phospho-L-histidine.</text>
        <dbReference type="EC" id="2.7.13.3"/>
    </reaction>
</comment>
<feature type="coiled-coil region" evidence="14">
    <location>
        <begin position="450"/>
        <end position="498"/>
    </location>
</feature>
<evidence type="ECO:0000256" key="13">
    <source>
        <dbReference type="PROSITE-ProRule" id="PRU00169"/>
    </source>
</evidence>
<comment type="subcellular location">
    <subcellularLocation>
        <location evidence="2">Membrane</location>
    </subcellularLocation>
</comment>
<dbReference type="AlphaFoldDB" id="A0AAU8MY13"/>
<dbReference type="SMART" id="SM00387">
    <property type="entry name" value="HATPase_c"/>
    <property type="match status" value="1"/>
</dbReference>
<dbReference type="PROSITE" id="PS50885">
    <property type="entry name" value="HAMP"/>
    <property type="match status" value="1"/>
</dbReference>
<dbReference type="PROSITE" id="PS50109">
    <property type="entry name" value="HIS_KIN"/>
    <property type="match status" value="1"/>
</dbReference>
<dbReference type="PRINTS" id="PR00344">
    <property type="entry name" value="BCTRLSENSOR"/>
</dbReference>
<dbReference type="RefSeq" id="WP_363800125.1">
    <property type="nucleotide sequence ID" value="NZ_CP159925.1"/>
</dbReference>
<dbReference type="Pfam" id="PF00512">
    <property type="entry name" value="HisKA"/>
    <property type="match status" value="1"/>
</dbReference>
<keyword evidence="10 15" id="KW-1133">Transmembrane helix</keyword>
<dbReference type="SMART" id="SM00388">
    <property type="entry name" value="HisKA"/>
    <property type="match status" value="1"/>
</dbReference>
<feature type="domain" description="HAMP" evidence="18">
    <location>
        <begin position="409"/>
        <end position="465"/>
    </location>
</feature>
<dbReference type="InterPro" id="IPR003661">
    <property type="entry name" value="HisK_dim/P_dom"/>
</dbReference>
<dbReference type="SUPFAM" id="SSF158472">
    <property type="entry name" value="HAMP domain-like"/>
    <property type="match status" value="1"/>
</dbReference>
<sequence length="874" mass="95727">MPGPDRNASDVSAAGHPSRSLVASALWPMAVRIGLVVIAASTLTHWHFTRILRQGAESTLTHYVQERAQREGLWFDFIVRRQIQMRDGYATQYRALASNRDGLAAGAAEFDKWFVVRSDGRATIRPLYFTGTTDGNGAGQRIHGISGIIDRGVRLTDEVKLRHALAANMIWSNGPSLVSESTTPSHTPFLALYFLTPEQGDVQYFPEIMWDPYAKNEGFRYDGHSYYDLGLPAHNPDRRTRWTSAYVEETSGIRLVTSVTPVDVDGRYLGHFATDIEIDTLDARIRRSGIAGATDFIIGHDGSLIAHGGLTAAKRPKRTSPDVAPVGEASLQNLYRLARLAPTGVVMDDQAGDRLLATAPIGTTGWKLVTVYPKPLLAAPAREIALIVLLIGIASLGIELLALRRVLKDRVSAPIHSFIAATSHIAAGERSIDAARELPVARRDEIGALARSFARMVERLREAADQLEHRVVERTSELRQANQALDEARHEAVLANESKSRFLANMSHEVRTPLNGVLGLTELLQQSPLSDEQRRWLAMLKDSGESLLRLLNDMLDVSKIESGHMSLLSAPFSLRGLVDSSTQLMAAYAQRKGLSLHCEIGPGIADDLLGDEFRVRQILLNLLSNAIKFTAQGEVRLVVALDAPEPERGIALRFSVYDTGIGLPPERIERLFEAFVQADSGIGRTYGGTGLGLTICSHLAGMMDGRIWAENRPQGGSVFHVSCRFDRAARPATDPTIDSEPLRPAGRARRILIVEDNGVNRVIAKGILAARGHTVEEAADGREGLDAMLAHAFDVVLMDIRMPVMDGLEATRRIRSIERANQEPRRRIVALTASAMNGDREACLAAGIDDFICKPFTSEELLAAVEETELARQA</sequence>
<evidence type="ECO:0000256" key="15">
    <source>
        <dbReference type="SAM" id="Phobius"/>
    </source>
</evidence>
<evidence type="ECO:0000256" key="6">
    <source>
        <dbReference type="ARBA" id="ARBA00022692"/>
    </source>
</evidence>
<evidence type="ECO:0000256" key="5">
    <source>
        <dbReference type="ARBA" id="ARBA00022679"/>
    </source>
</evidence>
<evidence type="ECO:0000256" key="2">
    <source>
        <dbReference type="ARBA" id="ARBA00004370"/>
    </source>
</evidence>